<gene>
    <name evidence="4" type="ORF">CEUTPL_LOCUS9412</name>
</gene>
<dbReference type="GO" id="GO:0042302">
    <property type="term" value="F:structural constituent of cuticle"/>
    <property type="evidence" value="ECO:0007669"/>
    <property type="project" value="UniProtKB-UniRule"/>
</dbReference>
<dbReference type="OrthoDB" id="6515429at2759"/>
<dbReference type="AlphaFoldDB" id="A0A9P0DIW7"/>
<evidence type="ECO:0000256" key="2">
    <source>
        <dbReference type="SAM" id="MobiDB-lite"/>
    </source>
</evidence>
<dbReference type="Proteomes" id="UP001152799">
    <property type="component" value="Chromosome 5"/>
</dbReference>
<feature type="signal peptide" evidence="3">
    <location>
        <begin position="1"/>
        <end position="26"/>
    </location>
</feature>
<feature type="region of interest" description="Disordered" evidence="2">
    <location>
        <begin position="96"/>
        <end position="165"/>
    </location>
</feature>
<organism evidence="4 5">
    <name type="scientific">Ceutorhynchus assimilis</name>
    <name type="common">cabbage seed weevil</name>
    <dbReference type="NCBI Taxonomy" id="467358"/>
    <lineage>
        <taxon>Eukaryota</taxon>
        <taxon>Metazoa</taxon>
        <taxon>Ecdysozoa</taxon>
        <taxon>Arthropoda</taxon>
        <taxon>Hexapoda</taxon>
        <taxon>Insecta</taxon>
        <taxon>Pterygota</taxon>
        <taxon>Neoptera</taxon>
        <taxon>Endopterygota</taxon>
        <taxon>Coleoptera</taxon>
        <taxon>Polyphaga</taxon>
        <taxon>Cucujiformia</taxon>
        <taxon>Curculionidae</taxon>
        <taxon>Ceutorhynchinae</taxon>
        <taxon>Ceutorhynchus</taxon>
    </lineage>
</organism>
<evidence type="ECO:0000256" key="3">
    <source>
        <dbReference type="SAM" id="SignalP"/>
    </source>
</evidence>
<accession>A0A9P0DIW7</accession>
<feature type="chain" id="PRO_5040466831" evidence="3">
    <location>
        <begin position="27"/>
        <end position="165"/>
    </location>
</feature>
<feature type="compositionally biased region" description="Low complexity" evidence="2">
    <location>
        <begin position="109"/>
        <end position="125"/>
    </location>
</feature>
<keyword evidence="1" id="KW-0193">Cuticle</keyword>
<keyword evidence="3" id="KW-0732">Signal</keyword>
<proteinExistence type="predicted"/>
<keyword evidence="5" id="KW-1185">Reference proteome</keyword>
<name>A0A9P0DIW7_9CUCU</name>
<evidence type="ECO:0000256" key="1">
    <source>
        <dbReference type="PROSITE-ProRule" id="PRU00497"/>
    </source>
</evidence>
<evidence type="ECO:0000313" key="4">
    <source>
        <dbReference type="EMBL" id="CAH1130808.1"/>
    </source>
</evidence>
<dbReference type="InterPro" id="IPR000618">
    <property type="entry name" value="Insect_cuticle"/>
</dbReference>
<dbReference type="PROSITE" id="PS51155">
    <property type="entry name" value="CHIT_BIND_RR_2"/>
    <property type="match status" value="1"/>
</dbReference>
<dbReference type="Pfam" id="PF00379">
    <property type="entry name" value="Chitin_bind_4"/>
    <property type="match status" value="1"/>
</dbReference>
<feature type="compositionally biased region" description="Polar residues" evidence="2">
    <location>
        <begin position="144"/>
        <end position="165"/>
    </location>
</feature>
<protein>
    <submittedName>
        <fullName evidence="4">Uncharacterized protein</fullName>
    </submittedName>
</protein>
<reference evidence="4" key="1">
    <citation type="submission" date="2022-01" db="EMBL/GenBank/DDBJ databases">
        <authorList>
            <person name="King R."/>
        </authorList>
    </citation>
    <scope>NUCLEOTIDE SEQUENCE</scope>
</reference>
<evidence type="ECO:0000313" key="5">
    <source>
        <dbReference type="Proteomes" id="UP001152799"/>
    </source>
</evidence>
<dbReference type="EMBL" id="OU892281">
    <property type="protein sequence ID" value="CAH1130808.1"/>
    <property type="molecule type" value="Genomic_DNA"/>
</dbReference>
<sequence>MVEVKFINILWMLWIVTGSTFSQSQSRRFNPTIIQDSRIEPTSDGTFGFQYRTEDGISHAAQGDPSGYIHGSYSYKDPTGLKVNFNYFAGTRNVNSATQNVPESPPEPQQQYYSEPEPYQPAQEEYIPRTRPPSSYPRPQYQSAYETRYTSSRLNEVNNDYQYGG</sequence>